<protein>
    <submittedName>
        <fullName evidence="1">Oidioi.mRNA.OKI2018_I69.chr1.g170.t1.cds</fullName>
    </submittedName>
</protein>
<proteinExistence type="predicted"/>
<evidence type="ECO:0000313" key="2">
    <source>
        <dbReference type="Proteomes" id="UP001158576"/>
    </source>
</evidence>
<gene>
    <name evidence="1" type="ORF">OKIOD_LOCUS8935</name>
</gene>
<evidence type="ECO:0000313" key="1">
    <source>
        <dbReference type="EMBL" id="CAG5102161.1"/>
    </source>
</evidence>
<accession>A0ABN7SR85</accession>
<sequence length="130" mass="15623">MDWKLFVSYDTDPRTEPEAISVRPERDCLFFESTEELYKFKIKDPETNSYLRENMDTKLVYKDGEDEGTVFFFEKHGKGNAEWFYIKSESDYYWRSRSSTDNDAASVKLKEEVTEDKNKPRFQYMIQECI</sequence>
<keyword evidence="2" id="KW-1185">Reference proteome</keyword>
<name>A0ABN7SR85_OIKDI</name>
<dbReference type="EMBL" id="OU015566">
    <property type="protein sequence ID" value="CAG5102161.1"/>
    <property type="molecule type" value="Genomic_DNA"/>
</dbReference>
<reference evidence="1 2" key="1">
    <citation type="submission" date="2021-04" db="EMBL/GenBank/DDBJ databases">
        <authorList>
            <person name="Bliznina A."/>
        </authorList>
    </citation>
    <scope>NUCLEOTIDE SEQUENCE [LARGE SCALE GENOMIC DNA]</scope>
</reference>
<organism evidence="1 2">
    <name type="scientific">Oikopleura dioica</name>
    <name type="common">Tunicate</name>
    <dbReference type="NCBI Taxonomy" id="34765"/>
    <lineage>
        <taxon>Eukaryota</taxon>
        <taxon>Metazoa</taxon>
        <taxon>Chordata</taxon>
        <taxon>Tunicata</taxon>
        <taxon>Appendicularia</taxon>
        <taxon>Copelata</taxon>
        <taxon>Oikopleuridae</taxon>
        <taxon>Oikopleura</taxon>
    </lineage>
</organism>
<dbReference type="Proteomes" id="UP001158576">
    <property type="component" value="Chromosome 1"/>
</dbReference>